<dbReference type="STRING" id="646529.Desaci_2120"/>
<accession>I4D5L3</accession>
<dbReference type="EMBL" id="CP003639">
    <property type="protein sequence ID" value="AFM41087.1"/>
    <property type="molecule type" value="Genomic_DNA"/>
</dbReference>
<evidence type="ECO:0000313" key="2">
    <source>
        <dbReference type="EMBL" id="AFM41087.1"/>
    </source>
</evidence>
<keyword evidence="3" id="KW-1185">Reference proteome</keyword>
<evidence type="ECO:0008006" key="4">
    <source>
        <dbReference type="Google" id="ProtNLM"/>
    </source>
</evidence>
<feature type="transmembrane region" description="Helical" evidence="1">
    <location>
        <begin position="6"/>
        <end position="28"/>
    </location>
</feature>
<evidence type="ECO:0000256" key="1">
    <source>
        <dbReference type="SAM" id="Phobius"/>
    </source>
</evidence>
<feature type="transmembrane region" description="Helical" evidence="1">
    <location>
        <begin position="49"/>
        <end position="66"/>
    </location>
</feature>
<dbReference type="eggNOG" id="ENOG5032UZ0">
    <property type="taxonomic scope" value="Bacteria"/>
</dbReference>
<keyword evidence="1" id="KW-0472">Membrane</keyword>
<dbReference type="Proteomes" id="UP000002892">
    <property type="component" value="Chromosome"/>
</dbReference>
<proteinExistence type="predicted"/>
<reference evidence="2 3" key="1">
    <citation type="journal article" date="2012" name="J. Bacteriol.">
        <title>Complete genome sequences of Desulfosporosinus orientis DSM765T, Desulfosporosinus youngiae DSM17734T, Desulfosporosinus meridiei DSM13257T, and Desulfosporosinus acidiphilus DSM22704T.</title>
        <authorList>
            <person name="Pester M."/>
            <person name="Brambilla E."/>
            <person name="Alazard D."/>
            <person name="Rattei T."/>
            <person name="Weinmaier T."/>
            <person name="Han J."/>
            <person name="Lucas S."/>
            <person name="Lapidus A."/>
            <person name="Cheng J.F."/>
            <person name="Goodwin L."/>
            <person name="Pitluck S."/>
            <person name="Peters L."/>
            <person name="Ovchinnikova G."/>
            <person name="Teshima H."/>
            <person name="Detter J.C."/>
            <person name="Han C.S."/>
            <person name="Tapia R."/>
            <person name="Land M.L."/>
            <person name="Hauser L."/>
            <person name="Kyrpides N.C."/>
            <person name="Ivanova N.N."/>
            <person name="Pagani I."/>
            <person name="Huntmann M."/>
            <person name="Wei C.L."/>
            <person name="Davenport K.W."/>
            <person name="Daligault H."/>
            <person name="Chain P.S."/>
            <person name="Chen A."/>
            <person name="Mavromatis K."/>
            <person name="Markowitz V."/>
            <person name="Szeto E."/>
            <person name="Mikhailova N."/>
            <person name="Pati A."/>
            <person name="Wagner M."/>
            <person name="Woyke T."/>
            <person name="Ollivier B."/>
            <person name="Klenk H.P."/>
            <person name="Spring S."/>
            <person name="Loy A."/>
        </authorList>
    </citation>
    <scope>NUCLEOTIDE SEQUENCE [LARGE SCALE GENOMIC DNA]</scope>
    <source>
        <strain evidence="3">DSM 22704 / JCM 16185 / SJ4</strain>
    </source>
</reference>
<keyword evidence="1" id="KW-0812">Transmembrane</keyword>
<evidence type="ECO:0000313" key="3">
    <source>
        <dbReference type="Proteomes" id="UP000002892"/>
    </source>
</evidence>
<dbReference type="AlphaFoldDB" id="I4D5L3"/>
<dbReference type="InterPro" id="IPR017259">
    <property type="entry name" value="UCP037672"/>
</dbReference>
<dbReference type="OrthoDB" id="2082701at2"/>
<dbReference type="HOGENOM" id="CLU_160574_0_0_9"/>
<dbReference type="Pfam" id="PF12650">
    <property type="entry name" value="DUF3784"/>
    <property type="match status" value="1"/>
</dbReference>
<name>I4D5L3_DESAJ</name>
<keyword evidence="1" id="KW-1133">Transmembrane helix</keyword>
<protein>
    <recommendedName>
        <fullName evidence="4">DUF3784 domain-containing protein</fullName>
    </recommendedName>
</protein>
<sequence length="90" mass="9833">MIVMCVLAGLMFVLSIILLSGRGSWLIAGYNTMSKEEQNKCDRKKLTRAAGTLLIITSIAMLALGFSQINVVIFLIIVFISVIITIELVS</sequence>
<feature type="transmembrane region" description="Helical" evidence="1">
    <location>
        <begin position="72"/>
        <end position="89"/>
    </location>
</feature>
<dbReference type="RefSeq" id="WP_014827091.1">
    <property type="nucleotide sequence ID" value="NC_018068.1"/>
</dbReference>
<organism evidence="2 3">
    <name type="scientific">Desulfosporosinus acidiphilus (strain DSM 22704 / JCM 16185 / SJ4)</name>
    <dbReference type="NCBI Taxonomy" id="646529"/>
    <lineage>
        <taxon>Bacteria</taxon>
        <taxon>Bacillati</taxon>
        <taxon>Bacillota</taxon>
        <taxon>Clostridia</taxon>
        <taxon>Eubacteriales</taxon>
        <taxon>Desulfitobacteriaceae</taxon>
        <taxon>Desulfosporosinus</taxon>
    </lineage>
</organism>
<gene>
    <name evidence="2" type="ordered locus">Desaci_2120</name>
</gene>
<dbReference type="KEGG" id="dai:Desaci_2120"/>